<evidence type="ECO:0000259" key="2">
    <source>
        <dbReference type="PROSITE" id="PS50110"/>
    </source>
</evidence>
<keyword evidence="5" id="KW-1185">Reference proteome</keyword>
<dbReference type="Pfam" id="PF04397">
    <property type="entry name" value="LytTR"/>
    <property type="match status" value="1"/>
</dbReference>
<sequence>MKISCIITDDEPVARKGLAGYVEKIDFLSLAGICEDALSLNNLLRRQPVDLLFLDIEMPYINGVELLESLSQPPKVIFTTAYEQYALKGFELDAIDYLMKPISFERFLKAANRAREIFAPPTPSITTERDIYIKTGEKLVRIMLEDIIYIEAMENYVYIHTTTGRYLTHATLKAVAENVTGPEFVQTHKSYIINTRKITSIEGNMIDMGGAAVPVSRGLKDSVMNTILKDKLLKK</sequence>
<keyword evidence="4" id="KW-0238">DNA-binding</keyword>
<dbReference type="AlphaFoldDB" id="A0A365Y432"/>
<reference evidence="4 5" key="1">
    <citation type="submission" date="2018-05" db="EMBL/GenBank/DDBJ databases">
        <title>Chitinophaga sp. K3CV102501T nov., isolated from isolated from a monsoon evergreen broad-leaved forest soil.</title>
        <authorList>
            <person name="Lv Y."/>
        </authorList>
    </citation>
    <scope>NUCLEOTIDE SEQUENCE [LARGE SCALE GENOMIC DNA]</scope>
    <source>
        <strain evidence="4 5">GDMCC 1.1325</strain>
    </source>
</reference>
<dbReference type="GO" id="GO:0000156">
    <property type="term" value="F:phosphorelay response regulator activity"/>
    <property type="evidence" value="ECO:0007669"/>
    <property type="project" value="InterPro"/>
</dbReference>
<dbReference type="Proteomes" id="UP000253410">
    <property type="component" value="Unassembled WGS sequence"/>
</dbReference>
<keyword evidence="1" id="KW-0597">Phosphoprotein</keyword>
<gene>
    <name evidence="4" type="ORF">DF182_11045</name>
</gene>
<dbReference type="Gene3D" id="2.40.50.1020">
    <property type="entry name" value="LytTr DNA-binding domain"/>
    <property type="match status" value="1"/>
</dbReference>
<comment type="caution">
    <text evidence="4">The sequence shown here is derived from an EMBL/GenBank/DDBJ whole genome shotgun (WGS) entry which is preliminary data.</text>
</comment>
<evidence type="ECO:0000313" key="5">
    <source>
        <dbReference type="Proteomes" id="UP000253410"/>
    </source>
</evidence>
<name>A0A365Y432_9BACT</name>
<evidence type="ECO:0000256" key="1">
    <source>
        <dbReference type="PROSITE-ProRule" id="PRU00169"/>
    </source>
</evidence>
<protein>
    <submittedName>
        <fullName evidence="4">DNA-binding response regulator</fullName>
    </submittedName>
</protein>
<dbReference type="EMBL" id="QFFJ01000001">
    <property type="protein sequence ID" value="RBL93078.1"/>
    <property type="molecule type" value="Genomic_DNA"/>
</dbReference>
<dbReference type="InterPro" id="IPR007492">
    <property type="entry name" value="LytTR_DNA-bd_dom"/>
</dbReference>
<evidence type="ECO:0000313" key="4">
    <source>
        <dbReference type="EMBL" id="RBL93078.1"/>
    </source>
</evidence>
<dbReference type="InterPro" id="IPR046947">
    <property type="entry name" value="LytR-like"/>
</dbReference>
<dbReference type="InterPro" id="IPR011006">
    <property type="entry name" value="CheY-like_superfamily"/>
</dbReference>
<feature type="modified residue" description="4-aspartylphosphate" evidence="1">
    <location>
        <position position="55"/>
    </location>
</feature>
<dbReference type="GO" id="GO:0003677">
    <property type="term" value="F:DNA binding"/>
    <property type="evidence" value="ECO:0007669"/>
    <property type="project" value="UniProtKB-KW"/>
</dbReference>
<dbReference type="SUPFAM" id="SSF52172">
    <property type="entry name" value="CheY-like"/>
    <property type="match status" value="1"/>
</dbReference>
<proteinExistence type="predicted"/>
<evidence type="ECO:0000259" key="3">
    <source>
        <dbReference type="PROSITE" id="PS50930"/>
    </source>
</evidence>
<dbReference type="OrthoDB" id="9787344at2"/>
<feature type="domain" description="Response regulatory" evidence="2">
    <location>
        <begin position="4"/>
        <end position="115"/>
    </location>
</feature>
<feature type="domain" description="HTH LytTR-type" evidence="3">
    <location>
        <begin position="131"/>
        <end position="218"/>
    </location>
</feature>
<dbReference type="SMART" id="SM00448">
    <property type="entry name" value="REC"/>
    <property type="match status" value="1"/>
</dbReference>
<dbReference type="PANTHER" id="PTHR37299">
    <property type="entry name" value="TRANSCRIPTIONAL REGULATOR-RELATED"/>
    <property type="match status" value="1"/>
</dbReference>
<dbReference type="SMART" id="SM00850">
    <property type="entry name" value="LytTR"/>
    <property type="match status" value="1"/>
</dbReference>
<dbReference type="Pfam" id="PF00072">
    <property type="entry name" value="Response_reg"/>
    <property type="match status" value="1"/>
</dbReference>
<dbReference type="RefSeq" id="WP_113615674.1">
    <property type="nucleotide sequence ID" value="NZ_QFFJ01000001.1"/>
</dbReference>
<dbReference type="PANTHER" id="PTHR37299:SF1">
    <property type="entry name" value="STAGE 0 SPORULATION PROTEIN A HOMOLOG"/>
    <property type="match status" value="1"/>
</dbReference>
<accession>A0A365Y432</accession>
<dbReference type="InterPro" id="IPR001789">
    <property type="entry name" value="Sig_transdc_resp-reg_receiver"/>
</dbReference>
<organism evidence="4 5">
    <name type="scientific">Chitinophaga flava</name>
    <dbReference type="NCBI Taxonomy" id="2259036"/>
    <lineage>
        <taxon>Bacteria</taxon>
        <taxon>Pseudomonadati</taxon>
        <taxon>Bacteroidota</taxon>
        <taxon>Chitinophagia</taxon>
        <taxon>Chitinophagales</taxon>
        <taxon>Chitinophagaceae</taxon>
        <taxon>Chitinophaga</taxon>
    </lineage>
</organism>
<dbReference type="Gene3D" id="3.40.50.2300">
    <property type="match status" value="1"/>
</dbReference>
<dbReference type="PROSITE" id="PS50110">
    <property type="entry name" value="RESPONSE_REGULATORY"/>
    <property type="match status" value="1"/>
</dbReference>
<dbReference type="PROSITE" id="PS50930">
    <property type="entry name" value="HTH_LYTTR"/>
    <property type="match status" value="1"/>
</dbReference>